<comment type="caution">
    <text evidence="3">The sequence shown here is derived from an EMBL/GenBank/DDBJ whole genome shotgun (WGS) entry which is preliminary data.</text>
</comment>
<name>A0A6I3KFW3_9HYPH</name>
<gene>
    <name evidence="3" type="ORF">GIW81_02865</name>
</gene>
<dbReference type="GO" id="GO:0005737">
    <property type="term" value="C:cytoplasm"/>
    <property type="evidence" value="ECO:0007669"/>
    <property type="project" value="TreeGrafter"/>
</dbReference>
<evidence type="ECO:0000313" key="4">
    <source>
        <dbReference type="Proteomes" id="UP000440694"/>
    </source>
</evidence>
<comment type="similarity">
    <text evidence="1">Belongs to the PhzF family.</text>
</comment>
<keyword evidence="3" id="KW-0413">Isomerase</keyword>
<dbReference type="PANTHER" id="PTHR13774:SF32">
    <property type="entry name" value="ANTISENSE-ENHANCING SEQUENCE 1"/>
    <property type="match status" value="1"/>
</dbReference>
<dbReference type="Pfam" id="PF02567">
    <property type="entry name" value="PhzC-PhzF"/>
    <property type="match status" value="1"/>
</dbReference>
<dbReference type="AlphaFoldDB" id="A0A6I3KFW3"/>
<dbReference type="NCBIfam" id="TIGR00654">
    <property type="entry name" value="PhzF_family"/>
    <property type="match status" value="1"/>
</dbReference>
<dbReference type="SUPFAM" id="SSF54506">
    <property type="entry name" value="Diaminopimelate epimerase-like"/>
    <property type="match status" value="1"/>
</dbReference>
<organism evidence="3 4">
    <name type="scientific">Hyphomicrobium album</name>
    <dbReference type="NCBI Taxonomy" id="2665159"/>
    <lineage>
        <taxon>Bacteria</taxon>
        <taxon>Pseudomonadati</taxon>
        <taxon>Pseudomonadota</taxon>
        <taxon>Alphaproteobacteria</taxon>
        <taxon>Hyphomicrobiales</taxon>
        <taxon>Hyphomicrobiaceae</taxon>
        <taxon>Hyphomicrobium</taxon>
    </lineage>
</organism>
<dbReference type="InterPro" id="IPR003719">
    <property type="entry name" value="Phenazine_PhzF-like"/>
</dbReference>
<dbReference type="PANTHER" id="PTHR13774">
    <property type="entry name" value="PHENAZINE BIOSYNTHESIS PROTEIN"/>
    <property type="match status" value="1"/>
</dbReference>
<dbReference type="EMBL" id="WMBQ01000001">
    <property type="protein sequence ID" value="MTD93273.1"/>
    <property type="molecule type" value="Genomic_DNA"/>
</dbReference>
<dbReference type="RefSeq" id="WP_154737827.1">
    <property type="nucleotide sequence ID" value="NZ_WMBQ01000001.1"/>
</dbReference>
<accession>A0A6I3KFW3</accession>
<evidence type="ECO:0000256" key="1">
    <source>
        <dbReference type="ARBA" id="ARBA00008270"/>
    </source>
</evidence>
<sequence>MALPLYTLDVFTDRRFTGNPLAVVLDADDLSTEQMQAIGRELNLSETVFVLKPQNPAHSARVRIFTPERELPFAGHPTIGTAILLAQLRTTPVNGEQDAIIVLEQSIGTVRVGVRLRAGQAPFAEFDAPKLPENGAAPPSRDRIADALGLLPREIGFENHTPQCLTAGNTFVFVPVPTLEAIARARIEPGQWASVFPGPTFGGVYLYTRECVHNGASFHARMFAPQLGVPEDPATGSAAVCFAGLVHDFDGLKDGAHRRVIEQGHEMGRPSSIALTLIVAGGKLETVRIGGSAVRVIDGTLATEPRPTCWK</sequence>
<dbReference type="PIRSF" id="PIRSF016184">
    <property type="entry name" value="PhzC_PhzF"/>
    <property type="match status" value="1"/>
</dbReference>
<reference evidence="3 4" key="1">
    <citation type="submission" date="2019-11" db="EMBL/GenBank/DDBJ databases">
        <title>Identification of a novel strain.</title>
        <authorList>
            <person name="Xu Q."/>
            <person name="Wang G."/>
        </authorList>
    </citation>
    <scope>NUCLEOTIDE SEQUENCE [LARGE SCALE GENOMIC DNA]</scope>
    <source>
        <strain evidence="4">xq</strain>
    </source>
</reference>
<evidence type="ECO:0000256" key="2">
    <source>
        <dbReference type="PIRSR" id="PIRSR016184-1"/>
    </source>
</evidence>
<dbReference type="GO" id="GO:0016853">
    <property type="term" value="F:isomerase activity"/>
    <property type="evidence" value="ECO:0007669"/>
    <property type="project" value="UniProtKB-KW"/>
</dbReference>
<protein>
    <submittedName>
        <fullName evidence="3">PhzF family phenazine biosynthesis isomerase</fullName>
    </submittedName>
</protein>
<proteinExistence type="inferred from homology"/>
<keyword evidence="4" id="KW-1185">Reference proteome</keyword>
<evidence type="ECO:0000313" key="3">
    <source>
        <dbReference type="EMBL" id="MTD93273.1"/>
    </source>
</evidence>
<dbReference type="Proteomes" id="UP000440694">
    <property type="component" value="Unassembled WGS sequence"/>
</dbReference>
<dbReference type="Gene3D" id="3.10.310.10">
    <property type="entry name" value="Diaminopimelate Epimerase, Chain A, domain 1"/>
    <property type="match status" value="2"/>
</dbReference>
<feature type="active site" evidence="2">
    <location>
        <position position="46"/>
    </location>
</feature>